<feature type="transmembrane region" description="Helical" evidence="1">
    <location>
        <begin position="51"/>
        <end position="77"/>
    </location>
</feature>
<dbReference type="RefSeq" id="XP_041293624.1">
    <property type="nucleotide sequence ID" value="XM_041428282.1"/>
</dbReference>
<dbReference type="AlphaFoldDB" id="A0A9P7F7I0"/>
<keyword evidence="1" id="KW-0812">Transmembrane</keyword>
<feature type="transmembrane region" description="Helical" evidence="1">
    <location>
        <begin position="20"/>
        <end position="39"/>
    </location>
</feature>
<evidence type="ECO:0000259" key="2">
    <source>
        <dbReference type="Pfam" id="PF20151"/>
    </source>
</evidence>
<evidence type="ECO:0000256" key="1">
    <source>
        <dbReference type="SAM" id="Phobius"/>
    </source>
</evidence>
<evidence type="ECO:0000313" key="3">
    <source>
        <dbReference type="EMBL" id="KAG2109679.1"/>
    </source>
</evidence>
<protein>
    <recommendedName>
        <fullName evidence="2">DUF6533 domain-containing protein</fullName>
    </recommendedName>
</protein>
<comment type="caution">
    <text evidence="3">The sequence shown here is derived from an EMBL/GenBank/DDBJ whole genome shotgun (WGS) entry which is preliminary data.</text>
</comment>
<dbReference type="InterPro" id="IPR045340">
    <property type="entry name" value="DUF6533"/>
</dbReference>
<dbReference type="EMBL" id="JABBWM010000023">
    <property type="protein sequence ID" value="KAG2109679.1"/>
    <property type="molecule type" value="Genomic_DNA"/>
</dbReference>
<keyword evidence="4" id="KW-1185">Reference proteome</keyword>
<accession>A0A9P7F7I0</accession>
<name>A0A9P7F7I0_9AGAM</name>
<sequence>MTVVSNDPSWWPYVNFSILFSYWIVAAGIVVVYDWLLTLAQEIDLIWTQRWSLVTVLYLVTRYVGIPYSVAIILQYITWVSLTDAG</sequence>
<reference evidence="3" key="1">
    <citation type="journal article" date="2020" name="New Phytol.">
        <title>Comparative genomics reveals dynamic genome evolution in host specialist ectomycorrhizal fungi.</title>
        <authorList>
            <person name="Lofgren L.A."/>
            <person name="Nguyen N.H."/>
            <person name="Vilgalys R."/>
            <person name="Ruytinx J."/>
            <person name="Liao H.L."/>
            <person name="Branco S."/>
            <person name="Kuo A."/>
            <person name="LaButti K."/>
            <person name="Lipzen A."/>
            <person name="Andreopoulos W."/>
            <person name="Pangilinan J."/>
            <person name="Riley R."/>
            <person name="Hundley H."/>
            <person name="Na H."/>
            <person name="Barry K."/>
            <person name="Grigoriev I.V."/>
            <person name="Stajich J.E."/>
            <person name="Kennedy P.G."/>
        </authorList>
    </citation>
    <scope>NUCLEOTIDE SEQUENCE</scope>
    <source>
        <strain evidence="3">FC423</strain>
    </source>
</reference>
<dbReference type="GeneID" id="64690541"/>
<feature type="domain" description="DUF6533" evidence="2">
    <location>
        <begin position="22"/>
        <end position="66"/>
    </location>
</feature>
<organism evidence="3 4">
    <name type="scientific">Suillus discolor</name>
    <dbReference type="NCBI Taxonomy" id="1912936"/>
    <lineage>
        <taxon>Eukaryota</taxon>
        <taxon>Fungi</taxon>
        <taxon>Dikarya</taxon>
        <taxon>Basidiomycota</taxon>
        <taxon>Agaricomycotina</taxon>
        <taxon>Agaricomycetes</taxon>
        <taxon>Agaricomycetidae</taxon>
        <taxon>Boletales</taxon>
        <taxon>Suillineae</taxon>
        <taxon>Suillaceae</taxon>
        <taxon>Suillus</taxon>
    </lineage>
</organism>
<keyword evidence="1" id="KW-1133">Transmembrane helix</keyword>
<gene>
    <name evidence="3" type="ORF">F5147DRAFT_149111</name>
</gene>
<dbReference type="Proteomes" id="UP000823399">
    <property type="component" value="Unassembled WGS sequence"/>
</dbReference>
<proteinExistence type="predicted"/>
<dbReference type="Pfam" id="PF20151">
    <property type="entry name" value="DUF6533"/>
    <property type="match status" value="1"/>
</dbReference>
<evidence type="ECO:0000313" key="4">
    <source>
        <dbReference type="Proteomes" id="UP000823399"/>
    </source>
</evidence>
<dbReference type="OrthoDB" id="3038503at2759"/>
<keyword evidence="1" id="KW-0472">Membrane</keyword>